<dbReference type="AlphaFoldDB" id="A0A4Y7PRY9"/>
<evidence type="ECO:0008006" key="3">
    <source>
        <dbReference type="Google" id="ProtNLM"/>
    </source>
</evidence>
<gene>
    <name evidence="1" type="ORF">BD410DRAFT_793499</name>
</gene>
<accession>A0A4Y7PRY9</accession>
<dbReference type="Proteomes" id="UP000294933">
    <property type="component" value="Unassembled WGS sequence"/>
</dbReference>
<keyword evidence="2" id="KW-1185">Reference proteome</keyword>
<sequence length="245" mass="28019">MESHSNVAEELEVVRHEQYYFSLITFRVENCLFKLPRHFVEQSEVFQGMYAVAQADTKEGTCDEHPIYLPQTSRKDFEAFLKVAIPTSEGGPRKALPCEDWQAVLELAHKWDFKNTRQLAIEALDNLSMDLVEKITVIQKYDIKDWACAAYETLVAREEALTAKEMKSLGFEFTSKMAEAREKLMKKKINESGNALSQWYCSPCGFHNYSRDSCEDCGLSKPSIDELTVIRGVIHEVFGDPICIL</sequence>
<name>A0A4Y7PRY9_9AGAM</name>
<proteinExistence type="predicted"/>
<evidence type="ECO:0000313" key="1">
    <source>
        <dbReference type="EMBL" id="TDL18193.1"/>
    </source>
</evidence>
<evidence type="ECO:0000313" key="2">
    <source>
        <dbReference type="Proteomes" id="UP000294933"/>
    </source>
</evidence>
<dbReference type="InterPro" id="IPR011333">
    <property type="entry name" value="SKP1/BTB/POZ_sf"/>
</dbReference>
<dbReference type="Gene3D" id="3.30.710.10">
    <property type="entry name" value="Potassium Channel Kv1.1, Chain A"/>
    <property type="match status" value="1"/>
</dbReference>
<protein>
    <recommendedName>
        <fullName evidence="3">RanBP2-type domain-containing protein</fullName>
    </recommendedName>
</protein>
<dbReference type="VEuPathDB" id="FungiDB:BD410DRAFT_793499"/>
<dbReference type="STRING" id="50990.A0A4Y7PRY9"/>
<dbReference type="OrthoDB" id="2367075at2759"/>
<organism evidence="1 2">
    <name type="scientific">Rickenella mellea</name>
    <dbReference type="NCBI Taxonomy" id="50990"/>
    <lineage>
        <taxon>Eukaryota</taxon>
        <taxon>Fungi</taxon>
        <taxon>Dikarya</taxon>
        <taxon>Basidiomycota</taxon>
        <taxon>Agaricomycotina</taxon>
        <taxon>Agaricomycetes</taxon>
        <taxon>Hymenochaetales</taxon>
        <taxon>Rickenellaceae</taxon>
        <taxon>Rickenella</taxon>
    </lineage>
</organism>
<dbReference type="EMBL" id="ML170211">
    <property type="protein sequence ID" value="TDL18193.1"/>
    <property type="molecule type" value="Genomic_DNA"/>
</dbReference>
<reference evidence="1 2" key="1">
    <citation type="submission" date="2018-06" db="EMBL/GenBank/DDBJ databases">
        <title>A transcriptomic atlas of mushroom development highlights an independent origin of complex multicellularity.</title>
        <authorList>
            <consortium name="DOE Joint Genome Institute"/>
            <person name="Krizsan K."/>
            <person name="Almasi E."/>
            <person name="Merenyi Z."/>
            <person name="Sahu N."/>
            <person name="Viragh M."/>
            <person name="Koszo T."/>
            <person name="Mondo S."/>
            <person name="Kiss B."/>
            <person name="Balint B."/>
            <person name="Kues U."/>
            <person name="Barry K."/>
            <person name="Hegedus J.C."/>
            <person name="Henrissat B."/>
            <person name="Johnson J."/>
            <person name="Lipzen A."/>
            <person name="Ohm R."/>
            <person name="Nagy I."/>
            <person name="Pangilinan J."/>
            <person name="Yan J."/>
            <person name="Xiong Y."/>
            <person name="Grigoriev I.V."/>
            <person name="Hibbett D.S."/>
            <person name="Nagy L.G."/>
        </authorList>
    </citation>
    <scope>NUCLEOTIDE SEQUENCE [LARGE SCALE GENOMIC DNA]</scope>
    <source>
        <strain evidence="1 2">SZMC22713</strain>
    </source>
</reference>